<evidence type="ECO:0000256" key="7">
    <source>
        <dbReference type="ARBA" id="ARBA00023136"/>
    </source>
</evidence>
<evidence type="ECO:0000256" key="11">
    <source>
        <dbReference type="RuleBase" id="RU003357"/>
    </source>
</evidence>
<keyword evidence="2 10" id="KW-0813">Transport</keyword>
<evidence type="ECO:0000256" key="6">
    <source>
        <dbReference type="ARBA" id="ARBA00023077"/>
    </source>
</evidence>
<reference evidence="15" key="1">
    <citation type="submission" date="2005-08" db="EMBL/GenBank/DDBJ databases">
        <title>Complete sequence of Chlorobium chlorochromatii CaD3.</title>
        <authorList>
            <person name="Copeland A."/>
            <person name="Lucas S."/>
            <person name="Lapidus A."/>
            <person name="Barry K."/>
            <person name="Detter J.C."/>
            <person name="Glavina T."/>
            <person name="Hammon N."/>
            <person name="Israni S."/>
            <person name="Pitluck S."/>
            <person name="Bryant D."/>
            <person name="Schmutz J."/>
            <person name="Larimer F."/>
            <person name="Land M."/>
            <person name="Kyrpides N."/>
            <person name="Ivanova N."/>
            <person name="Richardson P."/>
        </authorList>
    </citation>
    <scope>NUCLEOTIDE SEQUENCE [LARGE SCALE GENOMIC DNA]</scope>
    <source>
        <strain evidence="15">CaD3</strain>
    </source>
</reference>
<keyword evidence="4 10" id="KW-0812">Transmembrane</keyword>
<gene>
    <name evidence="15" type="ordered locus">Cag_1014</name>
</gene>
<evidence type="ECO:0000256" key="4">
    <source>
        <dbReference type="ARBA" id="ARBA00022692"/>
    </source>
</evidence>
<dbReference type="OrthoDB" id="596248at2"/>
<dbReference type="InterPro" id="IPR039426">
    <property type="entry name" value="TonB-dep_rcpt-like"/>
</dbReference>
<name>Q3ARU9_CHLCH</name>
<dbReference type="GO" id="GO:0009279">
    <property type="term" value="C:cell outer membrane"/>
    <property type="evidence" value="ECO:0007669"/>
    <property type="project" value="UniProtKB-SubCell"/>
</dbReference>
<dbReference type="GO" id="GO:0015344">
    <property type="term" value="F:siderophore uptake transmembrane transporter activity"/>
    <property type="evidence" value="ECO:0007669"/>
    <property type="project" value="TreeGrafter"/>
</dbReference>
<dbReference type="Pfam" id="PF00593">
    <property type="entry name" value="TonB_dep_Rec_b-barrel"/>
    <property type="match status" value="1"/>
</dbReference>
<evidence type="ECO:0000259" key="14">
    <source>
        <dbReference type="Pfam" id="PF07715"/>
    </source>
</evidence>
<dbReference type="CDD" id="cd01347">
    <property type="entry name" value="ligand_gated_channel"/>
    <property type="match status" value="1"/>
</dbReference>
<dbReference type="eggNOG" id="COG4206">
    <property type="taxonomic scope" value="Bacteria"/>
</dbReference>
<dbReference type="SUPFAM" id="SSF56935">
    <property type="entry name" value="Porins"/>
    <property type="match status" value="1"/>
</dbReference>
<keyword evidence="8 15" id="KW-0675">Receptor</keyword>
<keyword evidence="5 12" id="KW-0732">Signal</keyword>
<evidence type="ECO:0000313" key="15">
    <source>
        <dbReference type="EMBL" id="ABB28276.1"/>
    </source>
</evidence>
<dbReference type="GO" id="GO:0044718">
    <property type="term" value="P:siderophore transmembrane transport"/>
    <property type="evidence" value="ECO:0007669"/>
    <property type="project" value="TreeGrafter"/>
</dbReference>
<dbReference type="InterPro" id="IPR012910">
    <property type="entry name" value="Plug_dom"/>
</dbReference>
<evidence type="ECO:0000259" key="13">
    <source>
        <dbReference type="Pfam" id="PF00593"/>
    </source>
</evidence>
<sequence length="647" mass="70858">MNKKVFVVVMAGLLCSKGLMAADGQPMSVMGEEMVVTSSRFEEPKKNLTSNITIIGKDEIAQSSAQDLGELLAEKNLGQVQKYPGTMTSVGIRGFRSETHGNDLMGKVLVLIDGRRAGTGNTAKIMTENVERIEIIQGPAAVQYGSAAIGGVVNVITKKGDNVPSFFVEQKGGSNEFVKTAAGVQGKIGKLDFASALSRSEAGDYKTGSGKTYFNTGYDEQVLANLNVGYEIADGHRIGFGYHSFDVDKAGSPSYLSLNDLQSYTSNNNHAIDVSYEGALTNKRWLWSTRYFSGMDSYQYVDPSTSYTSSSDVEQQGAQAQISFTEKSLLITAGVDWLNYELTSTLAPKWSKYNNPAVFLLAKYGVFEDRLLLSAGVRYDDYKVDLQPAEGTSRSTDNFAHQVGAAWQVNDVVKLRASYAEGFRMPSARELAGNIVSFGKTYIGNPNLNPEVSETWETGIDVVWREITSSLTWFSTDYTDMIETQLTAPKTYLYKNIGSTSLSGIEAEFAWKSSATTWNIEPYVNYSYLLEHKDNATGDDLLYTPEWNASTGVRLQHTNGLSAALNVTATGSSNVQDYESNSGKVITKGGFSVVNLSASKKFTLDKQERRAITIKAEVDNLLDRDYQYVKGYPMPGRTFVIGLRADI</sequence>
<evidence type="ECO:0000256" key="10">
    <source>
        <dbReference type="PROSITE-ProRule" id="PRU01360"/>
    </source>
</evidence>
<feature type="signal peptide" evidence="12">
    <location>
        <begin position="1"/>
        <end position="21"/>
    </location>
</feature>
<evidence type="ECO:0000256" key="5">
    <source>
        <dbReference type="ARBA" id="ARBA00022729"/>
    </source>
</evidence>
<proteinExistence type="inferred from homology"/>
<dbReference type="HOGENOM" id="CLU_008287_18_5_10"/>
<evidence type="ECO:0000256" key="1">
    <source>
        <dbReference type="ARBA" id="ARBA00004571"/>
    </source>
</evidence>
<dbReference type="KEGG" id="cch:Cag_1014"/>
<organism evidence="15">
    <name type="scientific">Chlorobium chlorochromatii (strain CaD3)</name>
    <dbReference type="NCBI Taxonomy" id="340177"/>
    <lineage>
        <taxon>Bacteria</taxon>
        <taxon>Pseudomonadati</taxon>
        <taxon>Chlorobiota</taxon>
        <taxon>Chlorobiia</taxon>
        <taxon>Chlorobiales</taxon>
        <taxon>Chlorobiaceae</taxon>
        <taxon>Chlorobium/Pelodictyon group</taxon>
        <taxon>Chlorobium</taxon>
    </lineage>
</organism>
<dbReference type="EMBL" id="CP000108">
    <property type="protein sequence ID" value="ABB28276.1"/>
    <property type="molecule type" value="Genomic_DNA"/>
</dbReference>
<protein>
    <submittedName>
        <fullName evidence="15">TonB-dependent receptor-related protein</fullName>
    </submittedName>
</protein>
<keyword evidence="9 10" id="KW-0998">Cell outer membrane</keyword>
<evidence type="ECO:0000256" key="12">
    <source>
        <dbReference type="SAM" id="SignalP"/>
    </source>
</evidence>
<dbReference type="InterPro" id="IPR000531">
    <property type="entry name" value="Beta-barrel_TonB"/>
</dbReference>
<feature type="domain" description="TonB-dependent receptor-like beta-barrel" evidence="13">
    <location>
        <begin position="215"/>
        <end position="621"/>
    </location>
</feature>
<evidence type="ECO:0000256" key="9">
    <source>
        <dbReference type="ARBA" id="ARBA00023237"/>
    </source>
</evidence>
<dbReference type="PROSITE" id="PS52016">
    <property type="entry name" value="TONB_DEPENDENT_REC_3"/>
    <property type="match status" value="1"/>
</dbReference>
<dbReference type="STRING" id="340177.Cag_1014"/>
<dbReference type="Pfam" id="PF07715">
    <property type="entry name" value="Plug"/>
    <property type="match status" value="1"/>
</dbReference>
<feature type="domain" description="TonB-dependent receptor plug" evidence="14">
    <location>
        <begin position="45"/>
        <end position="152"/>
    </location>
</feature>
<evidence type="ECO:0000256" key="3">
    <source>
        <dbReference type="ARBA" id="ARBA00022452"/>
    </source>
</evidence>
<comment type="similarity">
    <text evidence="10 11">Belongs to the TonB-dependent receptor family.</text>
</comment>
<dbReference type="PANTHER" id="PTHR30069">
    <property type="entry name" value="TONB-DEPENDENT OUTER MEMBRANE RECEPTOR"/>
    <property type="match status" value="1"/>
</dbReference>
<feature type="chain" id="PRO_5004223861" evidence="12">
    <location>
        <begin position="22"/>
        <end position="647"/>
    </location>
</feature>
<evidence type="ECO:0000256" key="2">
    <source>
        <dbReference type="ARBA" id="ARBA00022448"/>
    </source>
</evidence>
<dbReference type="PANTHER" id="PTHR30069:SF29">
    <property type="entry name" value="HEMOGLOBIN AND HEMOGLOBIN-HAPTOGLOBIN-BINDING PROTEIN 1-RELATED"/>
    <property type="match status" value="1"/>
</dbReference>
<dbReference type="InterPro" id="IPR037066">
    <property type="entry name" value="Plug_dom_sf"/>
</dbReference>
<dbReference type="InterPro" id="IPR036942">
    <property type="entry name" value="Beta-barrel_TonB_sf"/>
</dbReference>
<keyword evidence="3 10" id="KW-1134">Transmembrane beta strand</keyword>
<keyword evidence="6 11" id="KW-0798">TonB box</keyword>
<comment type="subcellular location">
    <subcellularLocation>
        <location evidence="1 10">Cell outer membrane</location>
        <topology evidence="1 10">Multi-pass membrane protein</topology>
    </subcellularLocation>
</comment>
<evidence type="ECO:0000256" key="8">
    <source>
        <dbReference type="ARBA" id="ARBA00023170"/>
    </source>
</evidence>
<dbReference type="Gene3D" id="2.170.130.10">
    <property type="entry name" value="TonB-dependent receptor, plug domain"/>
    <property type="match status" value="1"/>
</dbReference>
<accession>Q3ARU9</accession>
<keyword evidence="7 10" id="KW-0472">Membrane</keyword>
<dbReference type="AlphaFoldDB" id="Q3ARU9"/>
<dbReference type="Gene3D" id="2.40.170.20">
    <property type="entry name" value="TonB-dependent receptor, beta-barrel domain"/>
    <property type="match status" value="1"/>
</dbReference>